<evidence type="ECO:0000256" key="2">
    <source>
        <dbReference type="ARBA" id="ARBA00022475"/>
    </source>
</evidence>
<evidence type="ECO:0000313" key="11">
    <source>
        <dbReference type="Proteomes" id="UP000428260"/>
    </source>
</evidence>
<protein>
    <submittedName>
        <fullName evidence="10">FtsX-like permease family protein</fullName>
    </submittedName>
</protein>
<dbReference type="GO" id="GO:0005886">
    <property type="term" value="C:plasma membrane"/>
    <property type="evidence" value="ECO:0007669"/>
    <property type="project" value="UniProtKB-SubCell"/>
</dbReference>
<organism evidence="10 11">
    <name type="scientific">Maribellus comscasis</name>
    <dbReference type="NCBI Taxonomy" id="2681766"/>
    <lineage>
        <taxon>Bacteria</taxon>
        <taxon>Pseudomonadati</taxon>
        <taxon>Bacteroidota</taxon>
        <taxon>Bacteroidia</taxon>
        <taxon>Marinilabiliales</taxon>
        <taxon>Prolixibacteraceae</taxon>
        <taxon>Maribellus</taxon>
    </lineage>
</organism>
<evidence type="ECO:0000313" key="10">
    <source>
        <dbReference type="EMBL" id="QGY43112.1"/>
    </source>
</evidence>
<comment type="subcellular location">
    <subcellularLocation>
        <location evidence="1">Cell membrane</location>
        <topology evidence="1">Multi-pass membrane protein</topology>
    </subcellularLocation>
</comment>
<proteinExistence type="inferred from homology"/>
<evidence type="ECO:0000256" key="6">
    <source>
        <dbReference type="ARBA" id="ARBA00038076"/>
    </source>
</evidence>
<dbReference type="EMBL" id="CP046401">
    <property type="protein sequence ID" value="QGY43112.1"/>
    <property type="molecule type" value="Genomic_DNA"/>
</dbReference>
<keyword evidence="11" id="KW-1185">Reference proteome</keyword>
<dbReference type="PANTHER" id="PTHR30572">
    <property type="entry name" value="MEMBRANE COMPONENT OF TRANSPORTER-RELATED"/>
    <property type="match status" value="1"/>
</dbReference>
<keyword evidence="5 7" id="KW-0472">Membrane</keyword>
<feature type="transmembrane region" description="Helical" evidence="7">
    <location>
        <begin position="21"/>
        <end position="46"/>
    </location>
</feature>
<evidence type="ECO:0000259" key="8">
    <source>
        <dbReference type="Pfam" id="PF02687"/>
    </source>
</evidence>
<evidence type="ECO:0000256" key="5">
    <source>
        <dbReference type="ARBA" id="ARBA00023136"/>
    </source>
</evidence>
<dbReference type="AlphaFoldDB" id="A0A6I6JSI1"/>
<accession>A0A6I6JSI1</accession>
<feature type="domain" description="ABC3 transporter permease C-terminal" evidence="8">
    <location>
        <begin position="295"/>
        <end position="408"/>
    </location>
</feature>
<evidence type="ECO:0000259" key="9">
    <source>
        <dbReference type="Pfam" id="PF12704"/>
    </source>
</evidence>
<dbReference type="Proteomes" id="UP000428260">
    <property type="component" value="Chromosome"/>
</dbReference>
<dbReference type="RefSeq" id="WP_158863918.1">
    <property type="nucleotide sequence ID" value="NZ_CP046401.1"/>
</dbReference>
<gene>
    <name evidence="10" type="ORF">GM418_05390</name>
</gene>
<feature type="transmembrane region" description="Helical" evidence="7">
    <location>
        <begin position="291"/>
        <end position="316"/>
    </location>
</feature>
<feature type="transmembrane region" description="Helical" evidence="7">
    <location>
        <begin position="378"/>
        <end position="398"/>
    </location>
</feature>
<evidence type="ECO:0000256" key="1">
    <source>
        <dbReference type="ARBA" id="ARBA00004651"/>
    </source>
</evidence>
<dbReference type="KEGG" id="mcos:GM418_05390"/>
<evidence type="ECO:0000256" key="4">
    <source>
        <dbReference type="ARBA" id="ARBA00022989"/>
    </source>
</evidence>
<name>A0A6I6JSI1_9BACT</name>
<evidence type="ECO:0000256" key="3">
    <source>
        <dbReference type="ARBA" id="ARBA00022692"/>
    </source>
</evidence>
<feature type="domain" description="MacB-like periplasmic core" evidence="9">
    <location>
        <begin position="25"/>
        <end position="254"/>
    </location>
</feature>
<dbReference type="InterPro" id="IPR050250">
    <property type="entry name" value="Macrolide_Exporter_MacB"/>
</dbReference>
<dbReference type="InterPro" id="IPR003838">
    <property type="entry name" value="ABC3_permease_C"/>
</dbReference>
<dbReference type="InterPro" id="IPR025857">
    <property type="entry name" value="MacB_PCD"/>
</dbReference>
<keyword evidence="3 7" id="KW-0812">Transmembrane</keyword>
<feature type="transmembrane region" description="Helical" evidence="7">
    <location>
        <begin position="340"/>
        <end position="372"/>
    </location>
</feature>
<sequence>MRKTTLFAENIRIALHSIRSNILRTVLTVLIIAVGITALVGILTAIDSIKNSITKEFTFMGANTFSISSRGMRVQVGNKRYRTKNYSYISFYQAKEFKEKFDFPATTSISVSATEAATVKYASEKTNPNISVRGIDENYLFTAGYEIGEGRGFTVQDISGGRNVVLIGSDLANRLFKGGVNPLEKIISIGSGKYRVVGVLKSRGSGFGGGGDLVCFLPYSNTRSYFSRPNMNFNVQVKVEQPELIEAATGQAEATFRIVRGLNPLDESDFNIEKSDNLVNILLENIKNITLVATIIGLITLLGAAVGLMNIMLVSVTERTREIGVRKAIGAKGTTVKQQFLVEAIVIGQIGGFLGIILGIIMGNIVSVIIGVSFIIPWMWIVMGVVLCFVVGIVSGYYPAQKAARLDPIESLRYE</sequence>
<comment type="similarity">
    <text evidence="6">Belongs to the ABC-4 integral membrane protein family.</text>
</comment>
<keyword evidence="4 7" id="KW-1133">Transmembrane helix</keyword>
<reference evidence="10 11" key="1">
    <citation type="submission" date="2019-11" db="EMBL/GenBank/DDBJ databases">
        <authorList>
            <person name="Zheng R.K."/>
            <person name="Sun C.M."/>
        </authorList>
    </citation>
    <scope>NUCLEOTIDE SEQUENCE [LARGE SCALE GENOMIC DNA]</scope>
    <source>
        <strain evidence="10 11">WC007</strain>
    </source>
</reference>
<keyword evidence="2" id="KW-1003">Cell membrane</keyword>
<dbReference type="Pfam" id="PF12704">
    <property type="entry name" value="MacB_PCD"/>
    <property type="match status" value="1"/>
</dbReference>
<dbReference type="Pfam" id="PF02687">
    <property type="entry name" value="FtsX"/>
    <property type="match status" value="1"/>
</dbReference>
<dbReference type="GO" id="GO:0022857">
    <property type="term" value="F:transmembrane transporter activity"/>
    <property type="evidence" value="ECO:0007669"/>
    <property type="project" value="TreeGrafter"/>
</dbReference>
<evidence type="ECO:0000256" key="7">
    <source>
        <dbReference type="SAM" id="Phobius"/>
    </source>
</evidence>
<dbReference type="PANTHER" id="PTHR30572:SF4">
    <property type="entry name" value="ABC TRANSPORTER PERMEASE YTRF"/>
    <property type="match status" value="1"/>
</dbReference>